<dbReference type="Proteomes" id="UP000649739">
    <property type="component" value="Unassembled WGS sequence"/>
</dbReference>
<sequence>MSTVDGPMRYGARIPSFVGVAARPAGSRSTSRRPSGRRAARAPRGAASTLTQAIGALPRRPTPVRDPRAALDWQVEAAHIRTKRRETSMRTTGWAGPGRSAA</sequence>
<dbReference type="AlphaFoldDB" id="A0A8J3B0N0"/>
<feature type="compositionally biased region" description="Basic residues" evidence="1">
    <location>
        <begin position="30"/>
        <end position="41"/>
    </location>
</feature>
<name>A0A8J3B0N0_9ACTN</name>
<dbReference type="EMBL" id="BMQB01000002">
    <property type="protein sequence ID" value="GGJ84285.1"/>
    <property type="molecule type" value="Genomic_DNA"/>
</dbReference>
<evidence type="ECO:0000313" key="3">
    <source>
        <dbReference type="Proteomes" id="UP000649739"/>
    </source>
</evidence>
<evidence type="ECO:0000256" key="1">
    <source>
        <dbReference type="SAM" id="MobiDB-lite"/>
    </source>
</evidence>
<reference evidence="2" key="2">
    <citation type="submission" date="2020-09" db="EMBL/GenBank/DDBJ databases">
        <authorList>
            <person name="Sun Q."/>
            <person name="Ohkuma M."/>
        </authorList>
    </citation>
    <scope>NUCLEOTIDE SEQUENCE</scope>
    <source>
        <strain evidence="2">JCM 3090</strain>
    </source>
</reference>
<feature type="region of interest" description="Disordered" evidence="1">
    <location>
        <begin position="81"/>
        <end position="102"/>
    </location>
</feature>
<reference evidence="2" key="1">
    <citation type="journal article" date="2014" name="Int. J. Syst. Evol. Microbiol.">
        <title>Complete genome sequence of Corynebacterium casei LMG S-19264T (=DSM 44701T), isolated from a smear-ripened cheese.</title>
        <authorList>
            <consortium name="US DOE Joint Genome Institute (JGI-PGF)"/>
            <person name="Walter F."/>
            <person name="Albersmeier A."/>
            <person name="Kalinowski J."/>
            <person name="Ruckert C."/>
        </authorList>
    </citation>
    <scope>NUCLEOTIDE SEQUENCE</scope>
    <source>
        <strain evidence="2">JCM 3090</strain>
    </source>
</reference>
<protein>
    <submittedName>
        <fullName evidence="2">Uncharacterized protein</fullName>
    </submittedName>
</protein>
<organism evidence="2 3">
    <name type="scientific">Pilimelia anulata</name>
    <dbReference type="NCBI Taxonomy" id="53371"/>
    <lineage>
        <taxon>Bacteria</taxon>
        <taxon>Bacillati</taxon>
        <taxon>Actinomycetota</taxon>
        <taxon>Actinomycetes</taxon>
        <taxon>Micromonosporales</taxon>
        <taxon>Micromonosporaceae</taxon>
        <taxon>Pilimelia</taxon>
    </lineage>
</organism>
<proteinExistence type="predicted"/>
<comment type="caution">
    <text evidence="2">The sequence shown here is derived from an EMBL/GenBank/DDBJ whole genome shotgun (WGS) entry which is preliminary data.</text>
</comment>
<feature type="region of interest" description="Disordered" evidence="1">
    <location>
        <begin position="21"/>
        <end position="47"/>
    </location>
</feature>
<keyword evidence="3" id="KW-1185">Reference proteome</keyword>
<evidence type="ECO:0000313" key="2">
    <source>
        <dbReference type="EMBL" id="GGJ84285.1"/>
    </source>
</evidence>
<gene>
    <name evidence="2" type="ORF">GCM10010123_12430</name>
</gene>
<accession>A0A8J3B0N0</accession>